<keyword evidence="2" id="KW-1185">Reference proteome</keyword>
<reference evidence="2" key="1">
    <citation type="journal article" date="2013" name="BMC Microbiol.">
        <title>Taxonomy and evolution of bacteriochlorophyll a-containing members of the OM60/NOR5 clade of marine gammaproteobacteria: description of Luminiphilus syltensis gen. nov., sp. nov., reclassification of Haliea rubra as Pseudohaliea rubra gen. nov., comb. nov., and emendation of Chromatocurvus halotolerans.</title>
        <authorList>
            <person name="Spring S."/>
            <person name="Riedel T."/>
            <person name="Sproer C."/>
            <person name="Yan S."/>
            <person name="Harder J."/>
            <person name="Fuchs B.M."/>
        </authorList>
    </citation>
    <scope>NUCLEOTIDE SEQUENCE [LARGE SCALE GENOMIC DNA]</scope>
    <source>
        <strain evidence="2">NOR51-B</strain>
    </source>
</reference>
<dbReference type="PANTHER" id="PTHR37421:SF1">
    <property type="entry name" value="UPF0260 PROTEIN YCGN"/>
    <property type="match status" value="1"/>
</dbReference>
<dbReference type="AlphaFoldDB" id="B8KT04"/>
<dbReference type="NCBIfam" id="NF003507">
    <property type="entry name" value="PRK05170.2-5"/>
    <property type="match status" value="1"/>
</dbReference>
<evidence type="ECO:0000313" key="1">
    <source>
        <dbReference type="EMBL" id="EED34352.1"/>
    </source>
</evidence>
<proteinExistence type="predicted"/>
<name>B8KT04_9GAMM</name>
<sequence>MSISEEEPFWSTKGLDELSTAEWESLCDGCAKCCLHKLEDEDSRVVHYTRVACRLLDIERGRCTDYADRTRQVSDCVNLRELDFALFVWLPETCAYRRVHEGRPLPDWHPLISGDSSGAQAQLDSVRNLAIPESAADLDNLEEEIIQWISPAGQKADPQA</sequence>
<dbReference type="eggNOG" id="COG2983">
    <property type="taxonomic scope" value="Bacteria"/>
</dbReference>
<dbReference type="RefSeq" id="WP_009019100.1">
    <property type="nucleotide sequence ID" value="NZ_DS999411.1"/>
</dbReference>
<evidence type="ECO:0000313" key="2">
    <source>
        <dbReference type="Proteomes" id="UP000004699"/>
    </source>
</evidence>
<accession>B8KT04</accession>
<protein>
    <submittedName>
        <fullName evidence="1">Uncharacterized protein</fullName>
    </submittedName>
</protein>
<dbReference type="InterPro" id="IPR005358">
    <property type="entry name" value="Puta_zinc/iron-chelating_dom"/>
</dbReference>
<gene>
    <name evidence="1" type="ORF">NOR51B_289</name>
</gene>
<dbReference type="EMBL" id="DS999411">
    <property type="protein sequence ID" value="EED34352.1"/>
    <property type="molecule type" value="Genomic_DNA"/>
</dbReference>
<dbReference type="PIRSF" id="PIRSF006173">
    <property type="entry name" value="UCP006173"/>
    <property type="match status" value="1"/>
</dbReference>
<dbReference type="InterPro" id="IPR008228">
    <property type="entry name" value="UCP006173"/>
</dbReference>
<dbReference type="NCBIfam" id="NF003501">
    <property type="entry name" value="PRK05170.1-5"/>
    <property type="match status" value="1"/>
</dbReference>
<dbReference type="Proteomes" id="UP000004699">
    <property type="component" value="Unassembled WGS sequence"/>
</dbReference>
<dbReference type="HOGENOM" id="CLU_109769_1_0_6"/>
<dbReference type="Pfam" id="PF03692">
    <property type="entry name" value="CxxCxxCC"/>
    <property type="match status" value="1"/>
</dbReference>
<dbReference type="STRING" id="565045.NOR51B_289"/>
<dbReference type="OrthoDB" id="9786855at2"/>
<dbReference type="PANTHER" id="PTHR37421">
    <property type="entry name" value="UPF0260 PROTEIN YCGN"/>
    <property type="match status" value="1"/>
</dbReference>
<organism evidence="1 2">
    <name type="scientific">Luminiphilus syltensis NOR5-1B</name>
    <dbReference type="NCBI Taxonomy" id="565045"/>
    <lineage>
        <taxon>Bacteria</taxon>
        <taxon>Pseudomonadati</taxon>
        <taxon>Pseudomonadota</taxon>
        <taxon>Gammaproteobacteria</taxon>
        <taxon>Cellvibrionales</taxon>
        <taxon>Halieaceae</taxon>
        <taxon>Luminiphilus</taxon>
    </lineage>
</organism>